<reference evidence="4" key="1">
    <citation type="submission" date="2022-10" db="EMBL/GenBank/DDBJ databases">
        <title>Tapping the CABI collections for fungal endophytes: first genome assemblies for Collariella, Neodidymelliopsis, Ascochyta clinopodiicola, Didymella pomorum, Didymosphaeria variabile, Neocosmospora piperis and Neocucurbitaria cava.</title>
        <authorList>
            <person name="Hill R."/>
        </authorList>
    </citation>
    <scope>NUCLEOTIDE SEQUENCE</scope>
    <source>
        <strain evidence="4">IMI 356814</strain>
    </source>
</reference>
<dbReference type="EMBL" id="JAPEUY010000021">
    <property type="protein sequence ID" value="KAJ4362379.1"/>
    <property type="molecule type" value="Genomic_DNA"/>
</dbReference>
<protein>
    <submittedName>
        <fullName evidence="4">Uncharacterized protein</fullName>
    </submittedName>
</protein>
<evidence type="ECO:0000256" key="2">
    <source>
        <dbReference type="SAM" id="Phobius"/>
    </source>
</evidence>
<feature type="region of interest" description="Disordered" evidence="1">
    <location>
        <begin position="449"/>
        <end position="523"/>
    </location>
</feature>
<gene>
    <name evidence="4" type="ORF">N0V83_010472</name>
</gene>
<name>A0A9W8Y0Q2_9PLEO</name>
<keyword evidence="2" id="KW-0812">Transmembrane</keyword>
<proteinExistence type="predicted"/>
<keyword evidence="2" id="KW-1133">Transmembrane helix</keyword>
<dbReference type="AlphaFoldDB" id="A0A9W8Y0Q2"/>
<comment type="caution">
    <text evidence="4">The sequence shown here is derived from an EMBL/GenBank/DDBJ whole genome shotgun (WGS) entry which is preliminary data.</text>
</comment>
<feature type="compositionally biased region" description="Polar residues" evidence="1">
    <location>
        <begin position="21"/>
        <end position="50"/>
    </location>
</feature>
<feature type="region of interest" description="Disordered" evidence="1">
    <location>
        <begin position="21"/>
        <end position="64"/>
    </location>
</feature>
<sequence length="523" mass="59614">MFFFVLAVAIIYMMATQPTTTRSQAKASPPSDQQPASVKQSGSAMSNMGTDSGYGSEEDEGTTKVSLQVPNHHDAGKFDQDDRIPVTPLQISLFFNMLLLTCIISPALLIPLLAVFAAAIFLAFPNFHGFRLIETPIAASSHAEVAYVPCDKHVARSVAKKDDAVDRTLLKQTVPPVTNNKGGPLHGQAEVKKDDVLQWLAELSTLEAGDFTEHKPRGYVHRKVKPIRDNVVIEFGRPIHSIPTFGSLVQELVGDWYANRKYPQLPAALPGSRAASDPDYDRGMHVESELAFPNPLGVTTRWEETSTRHVYIDVCIPGRWAIFDGTAYYVLRWLQEEQIWFCADWGFGFCFEDDKKLHIVRGLNPRDEEHMRGPRLWKAEQGPQGPFYMEAMQALDEELDRLDQQDRAAERMRWELAEQDRRDAWEVQRAAIAEMAKLRVELEMAKQREAEEKARQQEDDEPLQSQEEVRARPKATARPRRRQPAKTLHDHREENKLKAEQQMGEWEKAKFEKEKPEFGKKLW</sequence>
<feature type="compositionally biased region" description="Basic residues" evidence="1">
    <location>
        <begin position="472"/>
        <end position="484"/>
    </location>
</feature>
<evidence type="ECO:0000256" key="1">
    <source>
        <dbReference type="SAM" id="MobiDB-lite"/>
    </source>
</evidence>
<evidence type="ECO:0000313" key="5">
    <source>
        <dbReference type="Proteomes" id="UP001140560"/>
    </source>
</evidence>
<accession>A0A9W8Y0Q2</accession>
<keyword evidence="3" id="KW-0732">Signal</keyword>
<dbReference type="OrthoDB" id="10656669at2759"/>
<feature type="chain" id="PRO_5040932143" evidence="3">
    <location>
        <begin position="16"/>
        <end position="523"/>
    </location>
</feature>
<keyword evidence="5" id="KW-1185">Reference proteome</keyword>
<keyword evidence="2" id="KW-0472">Membrane</keyword>
<feature type="transmembrane region" description="Helical" evidence="2">
    <location>
        <begin position="93"/>
        <end position="124"/>
    </location>
</feature>
<feature type="compositionally biased region" description="Basic and acidic residues" evidence="1">
    <location>
        <begin position="487"/>
        <end position="523"/>
    </location>
</feature>
<evidence type="ECO:0000313" key="4">
    <source>
        <dbReference type="EMBL" id="KAJ4362379.1"/>
    </source>
</evidence>
<feature type="signal peptide" evidence="3">
    <location>
        <begin position="1"/>
        <end position="15"/>
    </location>
</feature>
<dbReference type="Proteomes" id="UP001140560">
    <property type="component" value="Unassembled WGS sequence"/>
</dbReference>
<evidence type="ECO:0000256" key="3">
    <source>
        <dbReference type="SAM" id="SignalP"/>
    </source>
</evidence>
<organism evidence="4 5">
    <name type="scientific">Neocucurbitaria cava</name>
    <dbReference type="NCBI Taxonomy" id="798079"/>
    <lineage>
        <taxon>Eukaryota</taxon>
        <taxon>Fungi</taxon>
        <taxon>Dikarya</taxon>
        <taxon>Ascomycota</taxon>
        <taxon>Pezizomycotina</taxon>
        <taxon>Dothideomycetes</taxon>
        <taxon>Pleosporomycetidae</taxon>
        <taxon>Pleosporales</taxon>
        <taxon>Pleosporineae</taxon>
        <taxon>Cucurbitariaceae</taxon>
        <taxon>Neocucurbitaria</taxon>
    </lineage>
</organism>